<dbReference type="PANTHER" id="PTHR11592:SF78">
    <property type="entry name" value="GLUTATHIONE PEROXIDASE"/>
    <property type="match status" value="1"/>
</dbReference>
<evidence type="ECO:0000256" key="3">
    <source>
        <dbReference type="ARBA" id="ARBA00023002"/>
    </source>
</evidence>
<accession>A0A1H9CMF9</accession>
<dbReference type="CDD" id="cd00340">
    <property type="entry name" value="GSH_Peroxidase"/>
    <property type="match status" value="1"/>
</dbReference>
<dbReference type="OrthoDB" id="9785502at2"/>
<evidence type="ECO:0000256" key="2">
    <source>
        <dbReference type="ARBA" id="ARBA00022559"/>
    </source>
</evidence>
<dbReference type="PIRSF" id="PIRSF000303">
    <property type="entry name" value="Glutathion_perox"/>
    <property type="match status" value="1"/>
</dbReference>
<dbReference type="STRING" id="867345.SAMN05421693_11438"/>
<dbReference type="PROSITE" id="PS00460">
    <property type="entry name" value="GLUTATHIONE_PEROXID_1"/>
    <property type="match status" value="1"/>
</dbReference>
<dbReference type="RefSeq" id="WP_090206470.1">
    <property type="nucleotide sequence ID" value="NZ_FOFO01000014.1"/>
</dbReference>
<dbReference type="InterPro" id="IPR036249">
    <property type="entry name" value="Thioredoxin-like_sf"/>
</dbReference>
<feature type="active site" evidence="4">
    <location>
        <position position="40"/>
    </location>
</feature>
<dbReference type="AlphaFoldDB" id="A0A1H9CMF9"/>
<dbReference type="InterPro" id="IPR029760">
    <property type="entry name" value="GPX_CS"/>
</dbReference>
<evidence type="ECO:0000313" key="7">
    <source>
        <dbReference type="Proteomes" id="UP000199496"/>
    </source>
</evidence>
<evidence type="ECO:0000256" key="5">
    <source>
        <dbReference type="RuleBase" id="RU000499"/>
    </source>
</evidence>
<dbReference type="Pfam" id="PF00255">
    <property type="entry name" value="GSHPx"/>
    <property type="match status" value="1"/>
</dbReference>
<dbReference type="PROSITE" id="PS00763">
    <property type="entry name" value="GLUTATHIONE_PEROXID_2"/>
    <property type="match status" value="1"/>
</dbReference>
<dbReference type="EMBL" id="FOFO01000014">
    <property type="protein sequence ID" value="SEQ01788.1"/>
    <property type="molecule type" value="Genomic_DNA"/>
</dbReference>
<dbReference type="GO" id="GO:0034599">
    <property type="term" value="P:cellular response to oxidative stress"/>
    <property type="evidence" value="ECO:0007669"/>
    <property type="project" value="TreeGrafter"/>
</dbReference>
<dbReference type="SUPFAM" id="SSF52833">
    <property type="entry name" value="Thioredoxin-like"/>
    <property type="match status" value="1"/>
</dbReference>
<comment type="similarity">
    <text evidence="1 5">Belongs to the glutathione peroxidase family.</text>
</comment>
<dbReference type="FunFam" id="3.40.30.10:FF:000010">
    <property type="entry name" value="Glutathione peroxidase"/>
    <property type="match status" value="1"/>
</dbReference>
<dbReference type="PRINTS" id="PR01011">
    <property type="entry name" value="GLUTPROXDASE"/>
</dbReference>
<evidence type="ECO:0000256" key="4">
    <source>
        <dbReference type="PIRSR" id="PIRSR000303-1"/>
    </source>
</evidence>
<keyword evidence="2 5" id="KW-0575">Peroxidase</keyword>
<dbReference type="InterPro" id="IPR000889">
    <property type="entry name" value="Glutathione_peroxidase"/>
</dbReference>
<reference evidence="6 7" key="1">
    <citation type="submission" date="2016-10" db="EMBL/GenBank/DDBJ databases">
        <authorList>
            <person name="de Groot N.N."/>
        </authorList>
    </citation>
    <scope>NUCLEOTIDE SEQUENCE [LARGE SCALE GENOMIC DNA]</scope>
    <source>
        <strain evidence="6 7">B7-7</strain>
    </source>
</reference>
<protein>
    <recommendedName>
        <fullName evidence="5">Glutathione peroxidase</fullName>
    </recommendedName>
</protein>
<dbReference type="Proteomes" id="UP000199496">
    <property type="component" value="Unassembled WGS sequence"/>
</dbReference>
<dbReference type="GO" id="GO:0004601">
    <property type="term" value="F:peroxidase activity"/>
    <property type="evidence" value="ECO:0007669"/>
    <property type="project" value="UniProtKB-KW"/>
</dbReference>
<evidence type="ECO:0000313" key="6">
    <source>
        <dbReference type="EMBL" id="SEQ01788.1"/>
    </source>
</evidence>
<dbReference type="PROSITE" id="PS51355">
    <property type="entry name" value="GLUTATHIONE_PEROXID_3"/>
    <property type="match status" value="1"/>
</dbReference>
<keyword evidence="7" id="KW-1185">Reference proteome</keyword>
<sequence>MPETTRSVYDFEATDIQGNPCPLSTFNGRVLLIVNVASRCGFTRQYNGLQALQDRFHDRGFDVLGFPCNQFGNQEPDDEAGIAAFCATTFQVTFPMFAKVEVNGAGAHPLFRHLKVAAPGLLGSQTIKWNFTKFLVNRHGRVMGRHAPNVAPETIAGEIEALLAMPGDV</sequence>
<keyword evidence="3 5" id="KW-0560">Oxidoreductase</keyword>
<organism evidence="6 7">
    <name type="scientific">Ectothiorhodospira magna</name>
    <dbReference type="NCBI Taxonomy" id="867345"/>
    <lineage>
        <taxon>Bacteria</taxon>
        <taxon>Pseudomonadati</taxon>
        <taxon>Pseudomonadota</taxon>
        <taxon>Gammaproteobacteria</taxon>
        <taxon>Chromatiales</taxon>
        <taxon>Ectothiorhodospiraceae</taxon>
        <taxon>Ectothiorhodospira</taxon>
    </lineage>
</organism>
<evidence type="ECO:0000256" key="1">
    <source>
        <dbReference type="ARBA" id="ARBA00006926"/>
    </source>
</evidence>
<gene>
    <name evidence="6" type="ORF">SAMN05421693_11438</name>
</gene>
<dbReference type="InterPro" id="IPR029759">
    <property type="entry name" value="GPX_AS"/>
</dbReference>
<name>A0A1H9CMF9_9GAMM</name>
<proteinExistence type="inferred from homology"/>
<dbReference type="PANTHER" id="PTHR11592">
    <property type="entry name" value="GLUTATHIONE PEROXIDASE"/>
    <property type="match status" value="1"/>
</dbReference>
<dbReference type="Gene3D" id="3.40.30.10">
    <property type="entry name" value="Glutaredoxin"/>
    <property type="match status" value="1"/>
</dbReference>